<dbReference type="InterPro" id="IPR007461">
    <property type="entry name" value="Ysc84_actin-binding"/>
</dbReference>
<feature type="signal peptide" evidence="1">
    <location>
        <begin position="1"/>
        <end position="22"/>
    </location>
</feature>
<evidence type="ECO:0000259" key="2">
    <source>
        <dbReference type="Pfam" id="PF04366"/>
    </source>
</evidence>
<organism evidence="3 4">
    <name type="scientific">Rheinheimera tilapiae</name>
    <dbReference type="NCBI Taxonomy" id="875043"/>
    <lineage>
        <taxon>Bacteria</taxon>
        <taxon>Pseudomonadati</taxon>
        <taxon>Pseudomonadota</taxon>
        <taxon>Gammaproteobacteria</taxon>
        <taxon>Chromatiales</taxon>
        <taxon>Chromatiaceae</taxon>
        <taxon>Rheinheimera</taxon>
    </lineage>
</organism>
<proteinExistence type="predicted"/>
<comment type="caution">
    <text evidence="3">The sequence shown here is derived from an EMBL/GenBank/DDBJ whole genome shotgun (WGS) entry which is preliminary data.</text>
</comment>
<dbReference type="Pfam" id="PF04366">
    <property type="entry name" value="Ysc84"/>
    <property type="match status" value="1"/>
</dbReference>
<sequence length="186" mass="19880">MTKWLISSALVLVLVLSGCASNGGQTADQKRQSIEQMRAGTLNKLYKQKPYAADTIERAAGYAVFSNANVNLIFASAGGGHGVVHSNNGTVTYMKMGEIGLGLGIGAKDYRLVFVFHNQQALNRFVDDGWAFGGQMDAAAKADEKGDAIGGEITVDNITIYQLTETGLALQATIKGTKFWRDDALN</sequence>
<dbReference type="Proteomes" id="UP001589813">
    <property type="component" value="Unassembled WGS sequence"/>
</dbReference>
<keyword evidence="4" id="KW-1185">Reference proteome</keyword>
<evidence type="ECO:0000313" key="4">
    <source>
        <dbReference type="Proteomes" id="UP001589813"/>
    </source>
</evidence>
<feature type="chain" id="PRO_5045651597" evidence="1">
    <location>
        <begin position="23"/>
        <end position="186"/>
    </location>
</feature>
<gene>
    <name evidence="3" type="ORF">ACFFJP_10110</name>
</gene>
<dbReference type="EMBL" id="JBHLXP010000001">
    <property type="protein sequence ID" value="MFC0048642.1"/>
    <property type="molecule type" value="Genomic_DNA"/>
</dbReference>
<dbReference type="RefSeq" id="WP_377243019.1">
    <property type="nucleotide sequence ID" value="NZ_JBHLXP010000001.1"/>
</dbReference>
<evidence type="ECO:0000313" key="3">
    <source>
        <dbReference type="EMBL" id="MFC0048642.1"/>
    </source>
</evidence>
<protein>
    <submittedName>
        <fullName evidence="3">YSC84-related protein</fullName>
    </submittedName>
</protein>
<feature type="domain" description="Ysc84 actin-binding" evidence="2">
    <location>
        <begin position="98"/>
        <end position="186"/>
    </location>
</feature>
<reference evidence="3 4" key="1">
    <citation type="submission" date="2024-09" db="EMBL/GenBank/DDBJ databases">
        <authorList>
            <person name="Sun Q."/>
            <person name="Mori K."/>
        </authorList>
    </citation>
    <scope>NUCLEOTIDE SEQUENCE [LARGE SCALE GENOMIC DNA]</scope>
    <source>
        <strain evidence="3 4">KCTC 23315</strain>
    </source>
</reference>
<evidence type="ECO:0000256" key="1">
    <source>
        <dbReference type="SAM" id="SignalP"/>
    </source>
</evidence>
<keyword evidence="1" id="KW-0732">Signal</keyword>
<accession>A0ABV6BCX4</accession>
<name>A0ABV6BCX4_9GAMM</name>
<dbReference type="PROSITE" id="PS51257">
    <property type="entry name" value="PROKAR_LIPOPROTEIN"/>
    <property type="match status" value="1"/>
</dbReference>